<dbReference type="RefSeq" id="WP_310332855.1">
    <property type="nucleotide sequence ID" value="NZ_JAVDXV010000012.1"/>
</dbReference>
<dbReference type="InterPro" id="IPR049805">
    <property type="entry name" value="Lasso_benenodin"/>
</dbReference>
<sequence>MNEAPQLEIVDLGDAKEETKGQPDLPRVEDNQVGIYKQF</sequence>
<dbReference type="NCBIfam" id="NF033522">
    <property type="entry name" value="lasso_benenodin"/>
    <property type="match status" value="1"/>
</dbReference>
<dbReference type="InterPro" id="IPR046017">
    <property type="entry name" value="DUF5974"/>
</dbReference>
<dbReference type="Proteomes" id="UP001180825">
    <property type="component" value="Unassembled WGS sequence"/>
</dbReference>
<gene>
    <name evidence="2" type="ORF">J2X21_005015</name>
</gene>
<proteinExistence type="predicted"/>
<comment type="caution">
    <text evidence="2">The sequence shown here is derived from an EMBL/GenBank/DDBJ whole genome shotgun (WGS) entry which is preliminary data.</text>
</comment>
<reference evidence="2 3" key="1">
    <citation type="submission" date="2023-07" db="EMBL/GenBank/DDBJ databases">
        <title>Sorghum-associated microbial communities from plants grown in Nebraska, USA.</title>
        <authorList>
            <person name="Schachtman D."/>
        </authorList>
    </citation>
    <scope>NUCLEOTIDE SEQUENCE [LARGE SCALE GENOMIC DNA]</scope>
    <source>
        <strain evidence="2 3">BE316</strain>
    </source>
</reference>
<keyword evidence="3" id="KW-1185">Reference proteome</keyword>
<evidence type="ECO:0000313" key="2">
    <source>
        <dbReference type="EMBL" id="MDR7335848.1"/>
    </source>
</evidence>
<accession>A0ABU2AGT0</accession>
<dbReference type="Pfam" id="PF19399">
    <property type="entry name" value="DUF5974"/>
    <property type="match status" value="1"/>
</dbReference>
<name>A0ABU2AGT0_9BURK</name>
<feature type="compositionally biased region" description="Basic and acidic residues" evidence="1">
    <location>
        <begin position="13"/>
        <end position="30"/>
    </location>
</feature>
<organism evidence="2 3">
    <name type="scientific">Roseateles asaccharophilus</name>
    <dbReference type="NCBI Taxonomy" id="582607"/>
    <lineage>
        <taxon>Bacteria</taxon>
        <taxon>Pseudomonadati</taxon>
        <taxon>Pseudomonadota</taxon>
        <taxon>Betaproteobacteria</taxon>
        <taxon>Burkholderiales</taxon>
        <taxon>Sphaerotilaceae</taxon>
        <taxon>Roseateles</taxon>
    </lineage>
</organism>
<protein>
    <submittedName>
        <fullName evidence="2">Uncharacterized protein</fullName>
    </submittedName>
</protein>
<evidence type="ECO:0000313" key="3">
    <source>
        <dbReference type="Proteomes" id="UP001180825"/>
    </source>
</evidence>
<feature type="region of interest" description="Disordered" evidence="1">
    <location>
        <begin position="1"/>
        <end position="33"/>
    </location>
</feature>
<dbReference type="EMBL" id="JAVDXV010000012">
    <property type="protein sequence ID" value="MDR7335848.1"/>
    <property type="molecule type" value="Genomic_DNA"/>
</dbReference>
<evidence type="ECO:0000256" key="1">
    <source>
        <dbReference type="SAM" id="MobiDB-lite"/>
    </source>
</evidence>